<dbReference type="AlphaFoldDB" id="D5BLY2"/>
<dbReference type="KEGG" id="zpr:ZPR_1764"/>
<proteinExistence type="predicted"/>
<accession>D5BLY2</accession>
<dbReference type="NCBIfam" id="NF041495">
    <property type="entry name" value="MobB_relaxase"/>
    <property type="match status" value="1"/>
</dbReference>
<name>D5BLY2_ZUNPS</name>
<organism evidence="2 3">
    <name type="scientific">Zunongwangia profunda (strain DSM 18752 / CCTCC AB 206139 / SM-A87)</name>
    <name type="common">Wangia profunda</name>
    <dbReference type="NCBI Taxonomy" id="655815"/>
    <lineage>
        <taxon>Bacteria</taxon>
        <taxon>Pseudomonadati</taxon>
        <taxon>Bacteroidota</taxon>
        <taxon>Flavobacteriia</taxon>
        <taxon>Flavobacteriales</taxon>
        <taxon>Flavobacteriaceae</taxon>
        <taxon>Zunongwangia</taxon>
    </lineage>
</organism>
<keyword evidence="3" id="KW-1185">Reference proteome</keyword>
<dbReference type="RefSeq" id="WP_013071237.1">
    <property type="nucleotide sequence ID" value="NC_014041.1"/>
</dbReference>
<dbReference type="STRING" id="655815.ZPR_1764"/>
<dbReference type="EMBL" id="CP001650">
    <property type="protein sequence ID" value="ADF52098.1"/>
    <property type="molecule type" value="Genomic_DNA"/>
</dbReference>
<evidence type="ECO:0000313" key="3">
    <source>
        <dbReference type="Proteomes" id="UP000001654"/>
    </source>
</evidence>
<keyword evidence="1" id="KW-0175">Coiled coil</keyword>
<evidence type="ECO:0000313" key="2">
    <source>
        <dbReference type="EMBL" id="ADF52098.1"/>
    </source>
</evidence>
<gene>
    <name evidence="2" type="ordered locus">ZPR_1764</name>
</gene>
<evidence type="ECO:0000256" key="1">
    <source>
        <dbReference type="SAM" id="Coils"/>
    </source>
</evidence>
<reference evidence="2 3" key="1">
    <citation type="journal article" date="2010" name="BMC Genomics">
        <title>The complete genome of Zunongwangia profunda SM-A87 reveals its adaptation to the deep-sea environment and ecological role in sedimentary organic nitrogen degradation.</title>
        <authorList>
            <person name="Qin Q.L."/>
            <person name="Zhang X.Y."/>
            <person name="Wang X.M."/>
            <person name="Liu G.M."/>
            <person name="Chen X.L."/>
            <person name="Xie B.B."/>
            <person name="Dang H.Y."/>
            <person name="Zhou B.C."/>
            <person name="Yu J."/>
            <person name="Zhang Y.Z."/>
        </authorList>
    </citation>
    <scope>NUCLEOTIDE SEQUENCE [LARGE SCALE GENOMIC DNA]</scope>
    <source>
        <strain evidence="3">DSM 18752 / CCTCC AB 206139 / SM-A87</strain>
    </source>
</reference>
<sequence>MYITITPQKMGGNFSKSSADFVGYLEKENQGLEQQDMEHFFNQYGDEISAEAVIREIDGNTAKLEKHEPRFYSITISPSKYELQKLQNSSEDLKRYTRELMKDYVASFNREIKGRPVNIDDIKYYAKIEHQRTFKGTDFQVKENQPYATKILQLKTEIRNVQEGRAEGNIKKMKKEIAKLEKQAPHQQNGKRIVQGMRKDGNQSHIHIVVSRKDASNRFSLSPGSKYKASDVKLNGETVKRGFNRDKFFERAEKTFDKTFGYKRNFAETYKARKDFVKNPNLYFAALIKLPANEKALAFKMIAKTGLPIVPNIPVSQTQVALRVLKRLRRGAEIAIKSSSIGI</sequence>
<dbReference type="OrthoDB" id="1404627at2"/>
<feature type="coiled-coil region" evidence="1">
    <location>
        <begin position="163"/>
        <end position="190"/>
    </location>
</feature>
<dbReference type="eggNOG" id="ENOG502Z7U6">
    <property type="taxonomic scope" value="Bacteria"/>
</dbReference>
<dbReference type="Pfam" id="PF18976">
    <property type="entry name" value="DUF5712"/>
    <property type="match status" value="1"/>
</dbReference>
<dbReference type="Proteomes" id="UP000001654">
    <property type="component" value="Chromosome"/>
</dbReference>
<protein>
    <submittedName>
        <fullName evidence="2">Mobilization protein B</fullName>
    </submittedName>
</protein>
<dbReference type="HOGENOM" id="CLU_069583_0_0_10"/>
<dbReference type="InterPro" id="IPR043766">
    <property type="entry name" value="BfmA-like"/>
</dbReference>
<dbReference type="InterPro" id="IPR048098">
    <property type="entry name" value="MobB"/>
</dbReference>